<evidence type="ECO:0000256" key="4">
    <source>
        <dbReference type="SAM" id="MobiDB-lite"/>
    </source>
</evidence>
<dbReference type="RefSeq" id="XP_458954.2">
    <property type="nucleotide sequence ID" value="XM_458954.1"/>
</dbReference>
<evidence type="ECO:0000256" key="3">
    <source>
        <dbReference type="ARBA" id="ARBA00038201"/>
    </source>
</evidence>
<dbReference type="PANTHER" id="PTHR12894:SF49">
    <property type="entry name" value="VAM6_VPS39-LIKE PROTEIN"/>
    <property type="match status" value="1"/>
</dbReference>
<protein>
    <submittedName>
        <fullName evidence="6">DEHA2D11242p</fullName>
    </submittedName>
</protein>
<dbReference type="VEuPathDB" id="FungiDB:DEHA2D11242g"/>
<reference evidence="6 7" key="1">
    <citation type="journal article" date="2004" name="Nature">
        <title>Genome evolution in yeasts.</title>
        <authorList>
            <consortium name="Genolevures"/>
            <person name="Dujon B."/>
            <person name="Sherman D."/>
            <person name="Fischer G."/>
            <person name="Durrens P."/>
            <person name="Casaregola S."/>
            <person name="Lafontaine I."/>
            <person name="de Montigny J."/>
            <person name="Marck C."/>
            <person name="Neuveglise C."/>
            <person name="Talla E."/>
            <person name="Goffard N."/>
            <person name="Frangeul L."/>
            <person name="Aigle M."/>
            <person name="Anthouard V."/>
            <person name="Babour A."/>
            <person name="Barbe V."/>
            <person name="Barnay S."/>
            <person name="Blanchin S."/>
            <person name="Beckerich J.M."/>
            <person name="Beyne E."/>
            <person name="Bleykasten C."/>
            <person name="Boisrame A."/>
            <person name="Boyer J."/>
            <person name="Cattolico L."/>
            <person name="Confanioleri F."/>
            <person name="de Daruvar A."/>
            <person name="Despons L."/>
            <person name="Fabre E."/>
            <person name="Fairhead C."/>
            <person name="Ferry-Dumazet H."/>
            <person name="Groppi A."/>
            <person name="Hantraye F."/>
            <person name="Hennequin C."/>
            <person name="Jauniaux N."/>
            <person name="Joyet P."/>
            <person name="Kachouri R."/>
            <person name="Kerrest A."/>
            <person name="Koszul R."/>
            <person name="Lemaire M."/>
            <person name="Lesur I."/>
            <person name="Ma L."/>
            <person name="Muller H."/>
            <person name="Nicaud J.M."/>
            <person name="Nikolski M."/>
            <person name="Oztas S."/>
            <person name="Ozier-Kalogeropoulos O."/>
            <person name="Pellenz S."/>
            <person name="Potier S."/>
            <person name="Richard G.F."/>
            <person name="Straub M.L."/>
            <person name="Suleau A."/>
            <person name="Swennene D."/>
            <person name="Tekaia F."/>
            <person name="Wesolowski-Louvel M."/>
            <person name="Westhof E."/>
            <person name="Wirth B."/>
            <person name="Zeniou-Meyer M."/>
            <person name="Zivanovic I."/>
            <person name="Bolotin-Fukuhara M."/>
            <person name="Thierry A."/>
            <person name="Bouchier C."/>
            <person name="Caudron B."/>
            <person name="Scarpelli C."/>
            <person name="Gaillardin C."/>
            <person name="Weissenbach J."/>
            <person name="Wincker P."/>
            <person name="Souciet J.L."/>
        </authorList>
    </citation>
    <scope>NUCLEOTIDE SEQUENCE [LARGE SCALE GENOMIC DNA]</scope>
    <source>
        <strain evidence="7">ATCC 36239 / CBS 767 / BCRC 21394 / JCM 1990 / NBRC 0083 / IGC 2968</strain>
    </source>
</reference>
<dbReference type="OrthoDB" id="5325112at2759"/>
<dbReference type="Pfam" id="PF00780">
    <property type="entry name" value="CNH"/>
    <property type="match status" value="1"/>
</dbReference>
<dbReference type="PANTHER" id="PTHR12894">
    <property type="entry name" value="CNH DOMAIN CONTAINING"/>
    <property type="match status" value="1"/>
</dbReference>
<dbReference type="HOGENOM" id="CLU_290702_0_0_1"/>
<sequence length="1052" mass="121180">MNINVVKPSTWVHIRGDQKISAVNCFNDKLFLGLNEGDLKVYSIKTPKEELPDSKYPNYPSHTKSFNDTKSLFNNNDQLHIFNLETSFKNTTGNHTAIERIHIISNVSNANDKERYTLIISNSNLIRIYELIGASLNLIEEIEDSKNYVDYVSVRMAQQTLIITGAKKTLTIYELTQKTRNTFSFHKVEDIIVKDKIKAIHLLPQINRNQVIVGLISDFLIIDLDKNFKVYSVPFDEMNLGNFMHTTSFGYFGLSKTGPEIRIIPVSDDEVLLIKDTQAAKLILNDDSPTVVNTPIKFSSIPLFVTCLEPCYLLAVYNKRMEIIDFESGDLVQKFQHNINSSYICGYHTDDKIFLGSGIDLLHFSILDYQKQVDQYLDYKEPKGFKRNIRDANSDLKLIGISKSISLVSRLKNDNEFFKNTKGSNEKNKQLALRDLYKSKAIKLFECYFKYHESLVEIASDWIISYKDILPLFPDFLNAEKQINRVADKTHQPSSNVVNRISLEDISSTTLGHTTTADSATDYEIAESSKTERTSTGSLHESKSVSEHSKSNNVRKFNKAVSNLIIYFTEQRRIHANFFSNDSDSTPSIKWKGIEITPYDIYPFMVPDDLESQLYETASIIDTALFLCYYYTKPMLLGPLLRLPNNKCDTKIVHECLLANLHQHNKQPSFIKELLDFYYGRNLHKDALEMLYKLAHENTDDHDDDFDDFLRGPALTVQYLRKLDVNDLDLIFEFAEWVMKENDDTAYKDAELIFMNDSYECESYDHFKVLEFLVSVVKNDTIAIRYLEWLLFESEIFKEVEPSNTVSKFHTKLCLLYLTKIIQIQSNDENFAASQYYIKLSDILETTTLYEPWTVLNAIPKTEDMFLRLTTFIYKRLGEHDKAIDVLFSQLEDLDSAMKYCSDIYYQPHNKQSGEKLLHKLLDDLLQHANENISSIEKLLYTQGSKMSILLILTSLPNTFPLYKLEKFLSEQLRSSMDFVHDTSVASQLYKVGTTKLQDKLQTTQSEGYTVESGKQLCTICNKKLGYSVLSVGKDNQIAHYGCYQREQLGTI</sequence>
<dbReference type="AlphaFoldDB" id="Q6BS66"/>
<gene>
    <name evidence="6" type="ordered locus">DEHA2D11242g</name>
</gene>
<dbReference type="Pfam" id="PF10366">
    <property type="entry name" value="Vps39_1"/>
    <property type="match status" value="1"/>
</dbReference>
<keyword evidence="7" id="KW-1185">Reference proteome</keyword>
<dbReference type="InterPro" id="IPR001180">
    <property type="entry name" value="CNH_dom"/>
</dbReference>
<feature type="domain" description="CNH" evidence="5">
    <location>
        <begin position="17"/>
        <end position="350"/>
    </location>
</feature>
<dbReference type="SUPFAM" id="SSF50978">
    <property type="entry name" value="WD40 repeat-like"/>
    <property type="match status" value="1"/>
</dbReference>
<keyword evidence="2" id="KW-0472">Membrane</keyword>
<evidence type="ECO:0000256" key="2">
    <source>
        <dbReference type="ARBA" id="ARBA00023136"/>
    </source>
</evidence>
<dbReference type="InParanoid" id="Q6BS66"/>
<dbReference type="Pfam" id="PF10367">
    <property type="entry name" value="zf-Vps39_C"/>
    <property type="match status" value="1"/>
</dbReference>
<evidence type="ECO:0000256" key="1">
    <source>
        <dbReference type="ARBA" id="ARBA00004184"/>
    </source>
</evidence>
<dbReference type="PROSITE" id="PS50219">
    <property type="entry name" value="CNH"/>
    <property type="match status" value="1"/>
</dbReference>
<dbReference type="GO" id="GO:0034058">
    <property type="term" value="P:endosomal vesicle fusion"/>
    <property type="evidence" value="ECO:0007669"/>
    <property type="project" value="TreeGrafter"/>
</dbReference>
<feature type="compositionally biased region" description="Basic and acidic residues" evidence="4">
    <location>
        <begin position="540"/>
        <end position="550"/>
    </location>
</feature>
<dbReference type="GeneID" id="2900915"/>
<dbReference type="InterPro" id="IPR019452">
    <property type="entry name" value="VPS39/TGF_beta_rcpt-assoc_1"/>
</dbReference>
<dbReference type="GO" id="GO:0000329">
    <property type="term" value="C:fungal-type vacuole membrane"/>
    <property type="evidence" value="ECO:0007669"/>
    <property type="project" value="TreeGrafter"/>
</dbReference>
<accession>Q6BS66</accession>
<comment type="subcellular location">
    <subcellularLocation>
        <location evidence="1">Endomembrane system</location>
        <topology evidence="1">Peripheral membrane protein</topology>
    </subcellularLocation>
</comment>
<comment type="similarity">
    <text evidence="3">Belongs to the VAM6/VPS39 family.</text>
</comment>
<feature type="region of interest" description="Disordered" evidence="4">
    <location>
        <begin position="526"/>
        <end position="551"/>
    </location>
</feature>
<evidence type="ECO:0000313" key="7">
    <source>
        <dbReference type="Proteomes" id="UP000000599"/>
    </source>
</evidence>
<evidence type="ECO:0000313" key="6">
    <source>
        <dbReference type="EMBL" id="CAG87115.2"/>
    </source>
</evidence>
<dbReference type="Proteomes" id="UP000000599">
    <property type="component" value="Chromosome D"/>
</dbReference>
<dbReference type="EMBL" id="CR382136">
    <property type="protein sequence ID" value="CAG87115.2"/>
    <property type="molecule type" value="Genomic_DNA"/>
</dbReference>
<dbReference type="InterPro" id="IPR032914">
    <property type="entry name" value="Vam6/VPS39/TRAP1"/>
</dbReference>
<dbReference type="STRING" id="284592.Q6BS66"/>
<dbReference type="GO" id="GO:0012505">
    <property type="term" value="C:endomembrane system"/>
    <property type="evidence" value="ECO:0007669"/>
    <property type="project" value="UniProtKB-SubCell"/>
</dbReference>
<dbReference type="GO" id="GO:0006914">
    <property type="term" value="P:autophagy"/>
    <property type="evidence" value="ECO:0007669"/>
    <property type="project" value="TreeGrafter"/>
</dbReference>
<dbReference type="eggNOG" id="KOG2063">
    <property type="taxonomic scope" value="Eukaryota"/>
</dbReference>
<dbReference type="InterPro" id="IPR019453">
    <property type="entry name" value="VPS39/TGFA1_Znf"/>
</dbReference>
<dbReference type="OMA" id="YECESYD"/>
<dbReference type="InterPro" id="IPR036322">
    <property type="entry name" value="WD40_repeat_dom_sf"/>
</dbReference>
<organism evidence="6 7">
    <name type="scientific">Debaryomyces hansenii (strain ATCC 36239 / CBS 767 / BCRC 21394 / JCM 1990 / NBRC 0083 / IGC 2968)</name>
    <name type="common">Yeast</name>
    <name type="synonym">Torulaspora hansenii</name>
    <dbReference type="NCBI Taxonomy" id="284592"/>
    <lineage>
        <taxon>Eukaryota</taxon>
        <taxon>Fungi</taxon>
        <taxon>Dikarya</taxon>
        <taxon>Ascomycota</taxon>
        <taxon>Saccharomycotina</taxon>
        <taxon>Pichiomycetes</taxon>
        <taxon>Debaryomycetaceae</taxon>
        <taxon>Debaryomyces</taxon>
    </lineage>
</organism>
<evidence type="ECO:0000259" key="5">
    <source>
        <dbReference type="PROSITE" id="PS50219"/>
    </source>
</evidence>
<proteinExistence type="inferred from homology"/>
<name>Q6BS66_DEBHA</name>
<dbReference type="KEGG" id="dha:DEHA2D11242g"/>